<evidence type="ECO:0000313" key="1">
    <source>
        <dbReference type="EMBL" id="KAI2390362.1"/>
    </source>
</evidence>
<gene>
    <name evidence="1" type="ORF">LOY88_001696</name>
</gene>
<accession>A0ACB8V1J5</accession>
<dbReference type="EMBL" id="JALBCA010000018">
    <property type="protein sequence ID" value="KAI2390362.1"/>
    <property type="molecule type" value="Genomic_DNA"/>
</dbReference>
<sequence>MSSTTEQPQNSKAAQFPVLGDDKMSFWKSYRNLSPRTRMIFGFGLMGYAAFGLWSESRVEKTLGMVPSEAEKEELDKHISVKIHSVDKAN</sequence>
<protein>
    <submittedName>
        <fullName evidence="1">Uncharacterized protein</fullName>
    </submittedName>
</protein>
<proteinExistence type="predicted"/>
<name>A0ACB8V1J5_9EURO</name>
<organism evidence="1">
    <name type="scientific">Ophidiomyces ophidiicola</name>
    <dbReference type="NCBI Taxonomy" id="1387563"/>
    <lineage>
        <taxon>Eukaryota</taxon>
        <taxon>Fungi</taxon>
        <taxon>Dikarya</taxon>
        <taxon>Ascomycota</taxon>
        <taxon>Pezizomycotina</taxon>
        <taxon>Eurotiomycetes</taxon>
        <taxon>Eurotiomycetidae</taxon>
        <taxon>Onygenales</taxon>
        <taxon>Onygenaceae</taxon>
        <taxon>Ophidiomyces</taxon>
    </lineage>
</organism>
<comment type="caution">
    <text evidence="1">The sequence shown here is derived from an EMBL/GenBank/DDBJ whole genome shotgun (WGS) entry which is preliminary data.</text>
</comment>
<reference evidence="1" key="1">
    <citation type="journal article" date="2022" name="bioRxiv">
        <title>Population genetic analysis of Ophidiomyces ophidiicola, the causative agent of snake fungal disease, indicates recent introductions to the USA.</title>
        <authorList>
            <person name="Ladner J.T."/>
            <person name="Palmer J.M."/>
            <person name="Ettinger C.L."/>
            <person name="Stajich J.E."/>
            <person name="Farrell T.M."/>
            <person name="Glorioso B.M."/>
            <person name="Lawson B."/>
            <person name="Price S.J."/>
            <person name="Stengle A.G."/>
            <person name="Grear D.A."/>
            <person name="Lorch J.M."/>
        </authorList>
    </citation>
    <scope>NUCLEOTIDE SEQUENCE</scope>
    <source>
        <strain evidence="1">NWHC 24266-5</strain>
    </source>
</reference>